<sequence length="223" mass="24554">MVAATAVLLLSAAAYGLVSRGPWVCAASTRRRLFFMDATMRGLPVDVLHVYDGGHATMRARVCSLIPVVDASGPDMSRAERVTVVNDICVLAPGVLPFADAVWEEVDARRARAVFRIDGQDVHVELTFGEDGALVDFVSDDRRRADDRGTSFARQRWSTPISRTAEQHGYMLASHGEARWHAPEPEGEFAYLEFTIDTIDYTADHRAGQKVTTRPAGRRVPTP</sequence>
<dbReference type="AlphaFoldDB" id="A0AAU6SEN9"/>
<dbReference type="RefSeq" id="WP_349426106.1">
    <property type="nucleotide sequence ID" value="NZ_CP151632.1"/>
</dbReference>
<proteinExistence type="predicted"/>
<organism evidence="1">
    <name type="scientific">Microbacterium sp. LWS13-1.2</name>
    <dbReference type="NCBI Taxonomy" id="3135264"/>
    <lineage>
        <taxon>Bacteria</taxon>
        <taxon>Bacillati</taxon>
        <taxon>Actinomycetota</taxon>
        <taxon>Actinomycetes</taxon>
        <taxon>Micrococcales</taxon>
        <taxon>Microbacteriaceae</taxon>
        <taxon>Microbacterium</taxon>
    </lineage>
</organism>
<reference evidence="1" key="1">
    <citation type="submission" date="2024-04" db="EMBL/GenBank/DDBJ databases">
        <authorList>
            <person name="Roder T."/>
            <person name="Oberhansli S."/>
            <person name="Kreuzer M."/>
        </authorList>
    </citation>
    <scope>NUCLEOTIDE SEQUENCE</scope>
    <source>
        <strain evidence="1">LWS13-1.2</strain>
    </source>
</reference>
<gene>
    <name evidence="1" type="ORF">MRBLWS13_002965</name>
</gene>
<dbReference type="Pfam" id="PF20181">
    <property type="entry name" value="DUF6544"/>
    <property type="match status" value="1"/>
</dbReference>
<dbReference type="InterPro" id="IPR046674">
    <property type="entry name" value="DUF6544"/>
</dbReference>
<accession>A0AAU6SEN9</accession>
<evidence type="ECO:0000313" key="1">
    <source>
        <dbReference type="EMBL" id="WZO35269.1"/>
    </source>
</evidence>
<dbReference type="EMBL" id="CP151632">
    <property type="protein sequence ID" value="WZO35269.1"/>
    <property type="molecule type" value="Genomic_DNA"/>
</dbReference>
<name>A0AAU6SEN9_9MICO</name>
<protein>
    <submittedName>
        <fullName evidence="1">Uncharacterized protein</fullName>
    </submittedName>
</protein>